<organism evidence="4 5">
    <name type="scientific">candidate division WOR-1 bacterium RIFOXYC2_FULL_41_25</name>
    <dbReference type="NCBI Taxonomy" id="1802586"/>
    <lineage>
        <taxon>Bacteria</taxon>
        <taxon>Bacillati</taxon>
        <taxon>Saganbacteria</taxon>
    </lineage>
</organism>
<name>A0A1F4TIK5_UNCSA</name>
<dbReference type="AlphaFoldDB" id="A0A1F4TIK5"/>
<dbReference type="Pfam" id="PF02120">
    <property type="entry name" value="Flg_hook"/>
    <property type="match status" value="1"/>
</dbReference>
<dbReference type="InterPro" id="IPR021136">
    <property type="entry name" value="Flagellar_hook_control-like_C"/>
</dbReference>
<accession>A0A1F4TIK5</accession>
<dbReference type="CDD" id="cd17470">
    <property type="entry name" value="T3SS_Flik_C"/>
    <property type="match status" value="1"/>
</dbReference>
<proteinExistence type="predicted"/>
<dbReference type="Gene3D" id="3.30.750.140">
    <property type="match status" value="1"/>
</dbReference>
<feature type="domain" description="Flagellar hook-length control protein-like C-terminal" evidence="3">
    <location>
        <begin position="172"/>
        <end position="242"/>
    </location>
</feature>
<evidence type="ECO:0000259" key="3">
    <source>
        <dbReference type="Pfam" id="PF02120"/>
    </source>
</evidence>
<evidence type="ECO:0000313" key="4">
    <source>
        <dbReference type="EMBL" id="OGC32548.1"/>
    </source>
</evidence>
<sequence>MKVEIPQIPSTNDTSLFESSYASNQSDRSFQQTLEEEKKRLGATFSPLAGFNFNGLFSYPNLSDKINRQLEVFSDTNQSVYQYQENKKEPTWTNTSTTNQTQTATQQGISQLTNNNSNTATKVFLQQLLNKAGWLTPNLEAQPLLQQMQMQGKILNKIDLQFLVDQILSQVKLVKEKGQLTLLLSLKPENLGEIILSLTARSGMVSIQIQAEEKTKELLEDEMRELEIALKKAKVNLSEIKIISIKEVSKHV</sequence>
<reference evidence="4 5" key="1">
    <citation type="journal article" date="2016" name="Nat. Commun.">
        <title>Thousands of microbial genomes shed light on interconnected biogeochemical processes in an aquifer system.</title>
        <authorList>
            <person name="Anantharaman K."/>
            <person name="Brown C.T."/>
            <person name="Hug L.A."/>
            <person name="Sharon I."/>
            <person name="Castelle C.J."/>
            <person name="Probst A.J."/>
            <person name="Thomas B.C."/>
            <person name="Singh A."/>
            <person name="Wilkins M.J."/>
            <person name="Karaoz U."/>
            <person name="Brodie E.L."/>
            <person name="Williams K.H."/>
            <person name="Hubbard S.S."/>
            <person name="Banfield J.F."/>
        </authorList>
    </citation>
    <scope>NUCLEOTIDE SEQUENCE [LARGE SCALE GENOMIC DNA]</scope>
</reference>
<feature type="region of interest" description="Disordered" evidence="2">
    <location>
        <begin position="1"/>
        <end position="32"/>
    </location>
</feature>
<comment type="caution">
    <text evidence="4">The sequence shown here is derived from an EMBL/GenBank/DDBJ whole genome shotgun (WGS) entry which is preliminary data.</text>
</comment>
<dbReference type="EMBL" id="MEUI01000049">
    <property type="protein sequence ID" value="OGC32548.1"/>
    <property type="molecule type" value="Genomic_DNA"/>
</dbReference>
<evidence type="ECO:0000256" key="1">
    <source>
        <dbReference type="SAM" id="Coils"/>
    </source>
</evidence>
<evidence type="ECO:0000256" key="2">
    <source>
        <dbReference type="SAM" id="MobiDB-lite"/>
    </source>
</evidence>
<protein>
    <recommendedName>
        <fullName evidence="3">Flagellar hook-length control protein-like C-terminal domain-containing protein</fullName>
    </recommendedName>
</protein>
<feature type="compositionally biased region" description="Polar residues" evidence="2">
    <location>
        <begin position="8"/>
        <end position="32"/>
    </location>
</feature>
<gene>
    <name evidence="4" type="ORF">A2462_02935</name>
</gene>
<feature type="coiled-coil region" evidence="1">
    <location>
        <begin position="209"/>
        <end position="243"/>
    </location>
</feature>
<dbReference type="Proteomes" id="UP000177309">
    <property type="component" value="Unassembled WGS sequence"/>
</dbReference>
<keyword evidence="1" id="KW-0175">Coiled coil</keyword>
<evidence type="ECO:0000313" key="5">
    <source>
        <dbReference type="Proteomes" id="UP000177309"/>
    </source>
</evidence>
<dbReference type="InterPro" id="IPR038610">
    <property type="entry name" value="FliK-like_C_sf"/>
</dbReference>